<evidence type="ECO:0000259" key="3">
    <source>
        <dbReference type="Pfam" id="PF15861"/>
    </source>
</evidence>
<proteinExistence type="predicted"/>
<dbReference type="EMBL" id="FO082872">
    <property type="protein sequence ID" value="SJK86155.1"/>
    <property type="molecule type" value="Genomic_DNA"/>
</dbReference>
<dbReference type="KEGG" id="bmic:BMR1_02g03950"/>
<feature type="region of interest" description="Disordered" evidence="1">
    <location>
        <begin position="110"/>
        <end position="129"/>
    </location>
</feature>
<reference evidence="4 5" key="3">
    <citation type="journal article" date="2016" name="Sci. Rep.">
        <title>Genome-wide diversity and gene expression profiling of Babesia microti isolates identify polymorphic genes that mediate host-pathogen interactions.</title>
        <authorList>
            <person name="Silva J.C."/>
            <person name="Cornillot E."/>
            <person name="McCracken C."/>
            <person name="Usmani-Brown S."/>
            <person name="Dwivedi A."/>
            <person name="Ifeonu O.O."/>
            <person name="Crabtree J."/>
            <person name="Gotia H.T."/>
            <person name="Virji A.Z."/>
            <person name="Reynes C."/>
            <person name="Colinge J."/>
            <person name="Kumar V."/>
            <person name="Lawres L."/>
            <person name="Pazzi J.E."/>
            <person name="Pablo J.V."/>
            <person name="Hung C."/>
            <person name="Brancato J."/>
            <person name="Kumari P."/>
            <person name="Orvis J."/>
            <person name="Tretina K."/>
            <person name="Chibucos M."/>
            <person name="Ott S."/>
            <person name="Sadzewicz L."/>
            <person name="Sengamalay N."/>
            <person name="Shetty A.C."/>
            <person name="Su Q."/>
            <person name="Tallon L."/>
            <person name="Fraser C.M."/>
            <person name="Frutos R."/>
            <person name="Molina D.M."/>
            <person name="Krause P.J."/>
            <person name="Ben Mamoun C."/>
        </authorList>
    </citation>
    <scope>NUCLEOTIDE SEQUENCE [LARGE SCALE GENOMIC DNA]</scope>
    <source>
        <strain evidence="4 5">RI</strain>
    </source>
</reference>
<dbReference type="Proteomes" id="UP000002899">
    <property type="component" value="Chromosome II"/>
</dbReference>
<organism evidence="4 5">
    <name type="scientific">Babesia microti (strain RI)</name>
    <dbReference type="NCBI Taxonomy" id="1133968"/>
    <lineage>
        <taxon>Eukaryota</taxon>
        <taxon>Sar</taxon>
        <taxon>Alveolata</taxon>
        <taxon>Apicomplexa</taxon>
        <taxon>Aconoidasida</taxon>
        <taxon>Piroplasmida</taxon>
        <taxon>Babesiidae</taxon>
        <taxon>Babesia</taxon>
    </lineage>
</organism>
<dbReference type="OrthoDB" id="366430at2759"/>
<reference evidence="4 5" key="1">
    <citation type="journal article" date="2012" name="Nucleic Acids Res.">
        <title>Sequencing of the smallest Apicomplexan genome from the human pathogen Babesia microti.</title>
        <authorList>
            <person name="Cornillot E."/>
            <person name="Hadj-Kaddour K."/>
            <person name="Dassouli A."/>
            <person name="Noel B."/>
            <person name="Ranwez V."/>
            <person name="Vacherie B."/>
            <person name="Augagneur Y."/>
            <person name="Bres V."/>
            <person name="Duclos A."/>
            <person name="Randazzo S."/>
            <person name="Carcy B."/>
            <person name="Debierre-Grockiego F."/>
            <person name="Delbecq S."/>
            <person name="Moubri-Menage K."/>
            <person name="Shams-Eldin H."/>
            <person name="Usmani-Brown S."/>
            <person name="Bringaud F."/>
            <person name="Wincker P."/>
            <person name="Vivares C.P."/>
            <person name="Schwarz R.T."/>
            <person name="Schetters T.P."/>
            <person name="Krause P.J."/>
            <person name="Gorenflot A."/>
            <person name="Berry V."/>
            <person name="Barbe V."/>
            <person name="Ben Mamoun C."/>
        </authorList>
    </citation>
    <scope>NUCLEOTIDE SEQUENCE [LARGE SCALE GENOMIC DNA]</scope>
    <source>
        <strain evidence="4 5">RI</strain>
    </source>
</reference>
<feature type="domain" description="Cleavage stimulation factor subunit 2 hinge" evidence="2">
    <location>
        <begin position="11"/>
        <end position="71"/>
    </location>
</feature>
<reference evidence="4 5" key="2">
    <citation type="journal article" date="2013" name="PLoS ONE">
        <title>Whole genome mapping and re-organization of the nuclear and mitochondrial genomes of Babesia microti isolates.</title>
        <authorList>
            <person name="Cornillot E."/>
            <person name="Dassouli A."/>
            <person name="Garg A."/>
            <person name="Pachikara N."/>
            <person name="Randazzo S."/>
            <person name="Depoix D."/>
            <person name="Carcy B."/>
            <person name="Delbecq S."/>
            <person name="Frutos R."/>
            <person name="Silva J.C."/>
            <person name="Sutton R."/>
            <person name="Krause P.J."/>
            <person name="Mamoun C.B."/>
        </authorList>
    </citation>
    <scope>NUCLEOTIDE SEQUENCE [LARGE SCALE GENOMIC DNA]</scope>
    <source>
        <strain evidence="4 5">RI</strain>
    </source>
</reference>
<gene>
    <name evidence="4" type="ORF">BMR1_02g03950</name>
</gene>
<dbReference type="Gene3D" id="1.25.40.630">
    <property type="match status" value="1"/>
</dbReference>
<dbReference type="InterPro" id="IPR031721">
    <property type="entry name" value="Partial_CstF"/>
</dbReference>
<feature type="domain" description="Partial cleavage stimulation factor" evidence="3">
    <location>
        <begin position="143"/>
        <end position="201"/>
    </location>
</feature>
<dbReference type="InterPro" id="IPR025742">
    <property type="entry name" value="CSTF2_hinge"/>
</dbReference>
<name>A0A1R4AAZ0_BABMR</name>
<protein>
    <submittedName>
        <fullName evidence="4">Uncharacterized protein</fullName>
    </submittedName>
</protein>
<dbReference type="AlphaFoldDB" id="A0A1R4AAZ0"/>
<dbReference type="GeneID" id="24424571"/>
<dbReference type="Pfam" id="PF14327">
    <property type="entry name" value="CSTF2_hinge"/>
    <property type="match status" value="1"/>
</dbReference>
<evidence type="ECO:0000259" key="2">
    <source>
        <dbReference type="Pfam" id="PF14327"/>
    </source>
</evidence>
<accession>A0A1R4AAZ0</accession>
<evidence type="ECO:0000313" key="4">
    <source>
        <dbReference type="EMBL" id="SJK86155.1"/>
    </source>
</evidence>
<dbReference type="RefSeq" id="XP_021338348.1">
    <property type="nucleotide sequence ID" value="XM_021481743.1"/>
</dbReference>
<dbReference type="VEuPathDB" id="PiroplasmaDB:BMR1_02g03950"/>
<dbReference type="Pfam" id="PF15861">
    <property type="entry name" value="partial_CstF"/>
    <property type="match status" value="1"/>
</dbReference>
<evidence type="ECO:0000313" key="5">
    <source>
        <dbReference type="Proteomes" id="UP000002899"/>
    </source>
</evidence>
<keyword evidence="5" id="KW-1185">Reference proteome</keyword>
<evidence type="ECO:0000256" key="1">
    <source>
        <dbReference type="SAM" id="MobiDB-lite"/>
    </source>
</evidence>
<sequence length="205" mass="23311">MSDKDHYMAAEISSIVHTLTIPQILYVLNAVKSLTIASRDTSRQLLLQNPQLVYAISHCIYLLDIVDESLLPLDDTDREIARINKLERKGWDSQPLETFDTIVSPLAQQVHPPPPPTQPLPQQQNPYRHPPSVIKETRISEPTDIFHNIVPAPKALVDEVLKNKEILTNIQNATKAEMDTWPQEQRAQVMSIKAALKIRGYHVIY</sequence>